<dbReference type="PANTHER" id="PTHR42760:SF133">
    <property type="entry name" value="3-OXOACYL-[ACYL-CARRIER-PROTEIN] REDUCTASE"/>
    <property type="match status" value="1"/>
</dbReference>
<reference evidence="4" key="1">
    <citation type="submission" date="2022-06" db="EMBL/GenBank/DDBJ databases">
        <authorList>
            <person name="Dietemann V."/>
            <person name="Ory F."/>
            <person name="Dainat B."/>
            <person name="Oberhansli S."/>
        </authorList>
    </citation>
    <scope>NUCLEOTIDE SEQUENCE</scope>
    <source>
        <strain evidence="4">Ena-SAMPLE-TAB-26-04-2022-14:26:32:270-5432</strain>
    </source>
</reference>
<dbReference type="Gene3D" id="3.40.50.720">
    <property type="entry name" value="NAD(P)-binding Rossmann-like Domain"/>
    <property type="match status" value="1"/>
</dbReference>
<dbReference type="PRINTS" id="PR00080">
    <property type="entry name" value="SDRFAMILY"/>
</dbReference>
<comment type="similarity">
    <text evidence="1">Belongs to the short-chain dehydrogenases/reductases (SDR) family.</text>
</comment>
<keyword evidence="2" id="KW-0560">Oxidoreductase</keyword>
<evidence type="ECO:0000256" key="2">
    <source>
        <dbReference type="ARBA" id="ARBA00023002"/>
    </source>
</evidence>
<proteinExistence type="inferred from homology"/>
<dbReference type="Pfam" id="PF13561">
    <property type="entry name" value="adh_short_C2"/>
    <property type="match status" value="1"/>
</dbReference>
<dbReference type="InterPro" id="IPR002347">
    <property type="entry name" value="SDR_fam"/>
</dbReference>
<comment type="caution">
    <text evidence="4">The sequence shown here is derived from an EMBL/GenBank/DDBJ whole genome shotgun (WGS) entry which is preliminary data.</text>
</comment>
<dbReference type="PRINTS" id="PR00081">
    <property type="entry name" value="GDHRDH"/>
</dbReference>
<evidence type="ECO:0000256" key="1">
    <source>
        <dbReference type="ARBA" id="ARBA00006484"/>
    </source>
</evidence>
<dbReference type="InterPro" id="IPR057326">
    <property type="entry name" value="KR_dom"/>
</dbReference>
<protein>
    <submittedName>
        <fullName evidence="4">SDR family oxidoreductase</fullName>
    </submittedName>
</protein>
<evidence type="ECO:0000313" key="5">
    <source>
        <dbReference type="Proteomes" id="UP001154322"/>
    </source>
</evidence>
<gene>
    <name evidence="4" type="ORF">WJ0W_006072</name>
</gene>
<dbReference type="NCBIfam" id="NF005559">
    <property type="entry name" value="PRK07231.1"/>
    <property type="match status" value="1"/>
</dbReference>
<accession>A0ABM9GA71</accession>
<evidence type="ECO:0000259" key="3">
    <source>
        <dbReference type="SMART" id="SM00822"/>
    </source>
</evidence>
<dbReference type="PANTHER" id="PTHR42760">
    <property type="entry name" value="SHORT-CHAIN DEHYDROGENASES/REDUCTASES FAMILY MEMBER"/>
    <property type="match status" value="1"/>
</dbReference>
<sequence>MKLLQNKVVMITGSSRGIGRQTALTCAEHGASLVIHGRDEQALEKLSHEISNLYDTTILCVSYDVRDIQAIKKAFMNVQKQFGKLDAFVNNTGILHSRLLGMIDAAGLDETMAVNLTSAIMHMQYASKLMIRQQSGYIVNVSSIMGVYGDEGHAAYAASKAGLIGATKAAAKELARYRICVNAVAPGFIDTDLVSGLTEKQREERLASIKMGRSGHPQDVANVIVFLCSELSSYVTGQVIGVDGGMVI</sequence>
<dbReference type="InterPro" id="IPR036291">
    <property type="entry name" value="NAD(P)-bd_dom_sf"/>
</dbReference>
<keyword evidence="5" id="KW-1185">Reference proteome</keyword>
<feature type="domain" description="Ketoreductase" evidence="3">
    <location>
        <begin position="7"/>
        <end position="187"/>
    </location>
</feature>
<dbReference type="RefSeq" id="WP_213428172.1">
    <property type="nucleotide sequence ID" value="NZ_AP031286.1"/>
</dbReference>
<evidence type="ECO:0000313" key="4">
    <source>
        <dbReference type="EMBL" id="CAH8248888.1"/>
    </source>
</evidence>
<name>A0ABM9GA71_9BACL</name>
<organism evidence="4 5">
    <name type="scientific">Paenibacillus melissococcoides</name>
    <dbReference type="NCBI Taxonomy" id="2912268"/>
    <lineage>
        <taxon>Bacteria</taxon>
        <taxon>Bacillati</taxon>
        <taxon>Bacillota</taxon>
        <taxon>Bacilli</taxon>
        <taxon>Bacillales</taxon>
        <taxon>Paenibacillaceae</taxon>
        <taxon>Paenibacillus</taxon>
    </lineage>
</organism>
<dbReference type="Proteomes" id="UP001154322">
    <property type="component" value="Unassembled WGS sequence"/>
</dbReference>
<dbReference type="SMART" id="SM00822">
    <property type="entry name" value="PKS_KR"/>
    <property type="match status" value="1"/>
</dbReference>
<dbReference type="EMBL" id="CALYLO010000013">
    <property type="protein sequence ID" value="CAH8248888.1"/>
    <property type="molecule type" value="Genomic_DNA"/>
</dbReference>
<dbReference type="SUPFAM" id="SSF51735">
    <property type="entry name" value="NAD(P)-binding Rossmann-fold domains"/>
    <property type="match status" value="1"/>
</dbReference>